<gene>
    <name evidence="2" type="ORF">EG328_002517</name>
</gene>
<feature type="compositionally biased region" description="Pro residues" evidence="1">
    <location>
        <begin position="9"/>
        <end position="48"/>
    </location>
</feature>
<comment type="caution">
    <text evidence="2">The sequence shown here is derived from an EMBL/GenBank/DDBJ whole genome shotgun (WGS) entry which is preliminary data.</text>
</comment>
<feature type="compositionally biased region" description="Basic and acidic residues" evidence="1">
    <location>
        <begin position="90"/>
        <end position="102"/>
    </location>
</feature>
<evidence type="ECO:0000313" key="3">
    <source>
        <dbReference type="Proteomes" id="UP000447873"/>
    </source>
</evidence>
<dbReference type="Proteomes" id="UP000447873">
    <property type="component" value="Unassembled WGS sequence"/>
</dbReference>
<evidence type="ECO:0000256" key="1">
    <source>
        <dbReference type="SAM" id="MobiDB-lite"/>
    </source>
</evidence>
<organism evidence="2 3">
    <name type="scientific">Venturia inaequalis</name>
    <name type="common">Apple scab fungus</name>
    <dbReference type="NCBI Taxonomy" id="5025"/>
    <lineage>
        <taxon>Eukaryota</taxon>
        <taxon>Fungi</taxon>
        <taxon>Dikarya</taxon>
        <taxon>Ascomycota</taxon>
        <taxon>Pezizomycotina</taxon>
        <taxon>Dothideomycetes</taxon>
        <taxon>Pleosporomycetidae</taxon>
        <taxon>Venturiales</taxon>
        <taxon>Venturiaceae</taxon>
        <taxon>Venturia</taxon>
    </lineage>
</organism>
<feature type="region of interest" description="Disordered" evidence="1">
    <location>
        <begin position="275"/>
        <end position="321"/>
    </location>
</feature>
<dbReference type="AlphaFoldDB" id="A0A8H3VHE0"/>
<proteinExistence type="predicted"/>
<feature type="compositionally biased region" description="Basic and acidic residues" evidence="1">
    <location>
        <begin position="298"/>
        <end position="319"/>
    </location>
</feature>
<name>A0A8H3VHE0_VENIN</name>
<protein>
    <submittedName>
        <fullName evidence="2">Uncharacterized protein</fullName>
    </submittedName>
</protein>
<reference evidence="2 3" key="1">
    <citation type="submission" date="2018-12" db="EMBL/GenBank/DDBJ databases">
        <title>Venturia inaequalis Genome Resource.</title>
        <authorList>
            <person name="Lichtner F.J."/>
        </authorList>
    </citation>
    <scope>NUCLEOTIDE SEQUENCE [LARGE SCALE GENOMIC DNA]</scope>
    <source>
        <strain evidence="2 3">120213</strain>
    </source>
</reference>
<feature type="region of interest" description="Disordered" evidence="1">
    <location>
        <begin position="1"/>
        <end position="112"/>
    </location>
</feature>
<feature type="compositionally biased region" description="Low complexity" evidence="1">
    <location>
        <begin position="76"/>
        <end position="89"/>
    </location>
</feature>
<evidence type="ECO:0000313" key="2">
    <source>
        <dbReference type="EMBL" id="KAE9987532.1"/>
    </source>
</evidence>
<accession>A0A8H3VHE0</accession>
<sequence length="375" mass="41760">MEGTEGQQNPPPANGQQDPPPANGQQNPPPANGQDPPPSKGQQEPPPAGGQGSPDEPVPSTEGGEQGGNFFPGLNSSTKSGSGSGPSKSTPKDSDPDSEEHGPPIVFIPVPKTTEGDGTVGWTSLWGKLYLNRYGKKSHATYRVEKDCVDGYDKPDEENINSLLNRRGHLKVNENSTERKYTRRHINRILAVAWQGKIATTADEEFDRSEDLDLINPAIKPDKTKYPRTYVYVRWLIDGEFVKTWEPRTELQVRYGAKLANDIIFTAAKEQEERYSDAKTGKRRASSRSPSVGLADGAVREEREKSLEAERKRGTRETTPRTAAKVSDLVMKLMDEFKEMHLALKGVEMYEELDTEEKAEFFDEWKEYKAARIKA</sequence>
<dbReference type="EMBL" id="WNWS01000017">
    <property type="protein sequence ID" value="KAE9987532.1"/>
    <property type="molecule type" value="Genomic_DNA"/>
</dbReference>